<dbReference type="PANTHER" id="PTHR42988">
    <property type="entry name" value="PHOSPHOHYDROLASE"/>
    <property type="match status" value="1"/>
</dbReference>
<comment type="caution">
    <text evidence="8">The sequence shown here is derived from an EMBL/GenBank/DDBJ whole genome shotgun (WGS) entry which is preliminary data.</text>
</comment>
<sequence>MKWLAKMISALAVMALIAWGVAAAVPHQAQAAKELTASRTPTFWVLSDSHFIAPGLHDQKTAYKEIQLSAAGKDLNYQPVAVRALVHEALTARPRPTALILTGDVTLNGAKASAESLVKRLAPLQQAGIHVLAIPGNHDIYDGWARKYQGHEQLKVAQISPTDWRNIFSDGYRHETSEDTASLSYTVALNRDYQLIMLDSNIYPIQPSNRNPNTGGELKPATMSWLHAQLAAAKKAGRTSLVFMHHNLYSHNAMVNRGYVLNNASALRKLLARYRVPVLFSGHIHAQDICSGKAGAPVEIVNGAFSISPAGYGVVRLTPTSLKYDRKGVNVVPVLTAKERHNPDLRHYQAYLKRLFLQNGEALALNSLYDHHLSKKAENAGVAFLGELNWRYFTGQDNLSDAAAAKLRATKGYRIDNRIPSMHRYMNSIIQDHDRDDLHQVIATK</sequence>
<keyword evidence="2" id="KW-0378">Hydrolase</keyword>
<dbReference type="RefSeq" id="WP_125584835.1">
    <property type="nucleotide sequence ID" value="NZ_JBHTMO010000002.1"/>
</dbReference>
<dbReference type="Gene3D" id="1.10.246.180">
    <property type="match status" value="1"/>
</dbReference>
<dbReference type="Gene3D" id="3.60.21.10">
    <property type="match status" value="1"/>
</dbReference>
<dbReference type="InterPro" id="IPR040869">
    <property type="entry name" value="CNP_C"/>
</dbReference>
<evidence type="ECO:0000313" key="9">
    <source>
        <dbReference type="Proteomes" id="UP001597249"/>
    </source>
</evidence>
<proteinExistence type="inferred from homology"/>
<dbReference type="Pfam" id="PF00149">
    <property type="entry name" value="Metallophos"/>
    <property type="match status" value="1"/>
</dbReference>
<feature type="signal peptide" evidence="5">
    <location>
        <begin position="1"/>
        <end position="23"/>
    </location>
</feature>
<dbReference type="PANTHER" id="PTHR42988:SF2">
    <property type="entry name" value="CYCLIC NUCLEOTIDE PHOSPHODIESTERASE CBUA0032-RELATED"/>
    <property type="match status" value="1"/>
</dbReference>
<dbReference type="InterPro" id="IPR004843">
    <property type="entry name" value="Calcineurin-like_PHP"/>
</dbReference>
<evidence type="ECO:0000256" key="2">
    <source>
        <dbReference type="ARBA" id="ARBA00022801"/>
    </source>
</evidence>
<keyword evidence="5" id="KW-0732">Signal</keyword>
<dbReference type="Proteomes" id="UP001597249">
    <property type="component" value="Unassembled WGS sequence"/>
</dbReference>
<protein>
    <submittedName>
        <fullName evidence="8">Metallophosphoesterase</fullName>
    </submittedName>
</protein>
<keyword evidence="1" id="KW-0479">Metal-binding</keyword>
<evidence type="ECO:0000313" key="8">
    <source>
        <dbReference type="EMBL" id="MFD1392277.1"/>
    </source>
</evidence>
<comment type="similarity">
    <text evidence="4">Belongs to the cyclic nucleotide phosphodiesterase class-III family.</text>
</comment>
<feature type="domain" description="Cyclic nucleotide phosphodiesterase C-terminal" evidence="7">
    <location>
        <begin position="330"/>
        <end position="436"/>
    </location>
</feature>
<dbReference type="PIRSF" id="PIRSF034890">
    <property type="entry name" value="Pesteras_lmo2642"/>
    <property type="match status" value="1"/>
</dbReference>
<accession>A0ABW4B7Z2</accession>
<organism evidence="8 9">
    <name type="scientific">Lacticaseibacillus jixianensis</name>
    <dbReference type="NCBI Taxonomy" id="2486012"/>
    <lineage>
        <taxon>Bacteria</taxon>
        <taxon>Bacillati</taxon>
        <taxon>Bacillota</taxon>
        <taxon>Bacilli</taxon>
        <taxon>Lactobacillales</taxon>
        <taxon>Lactobacillaceae</taxon>
        <taxon>Lacticaseibacillus</taxon>
    </lineage>
</organism>
<reference evidence="9" key="1">
    <citation type="journal article" date="2019" name="Int. J. Syst. Evol. Microbiol.">
        <title>The Global Catalogue of Microorganisms (GCM) 10K type strain sequencing project: providing services to taxonomists for standard genome sequencing and annotation.</title>
        <authorList>
            <consortium name="The Broad Institute Genomics Platform"/>
            <consortium name="The Broad Institute Genome Sequencing Center for Infectious Disease"/>
            <person name="Wu L."/>
            <person name="Ma J."/>
        </authorList>
    </citation>
    <scope>NUCLEOTIDE SEQUENCE [LARGE SCALE GENOMIC DNA]</scope>
    <source>
        <strain evidence="9">CCM 8911</strain>
    </source>
</reference>
<keyword evidence="9" id="KW-1185">Reference proteome</keyword>
<gene>
    <name evidence="8" type="ORF">ACFQ3L_01555</name>
</gene>
<dbReference type="EMBL" id="JBHTMO010000002">
    <property type="protein sequence ID" value="MFD1392277.1"/>
    <property type="molecule type" value="Genomic_DNA"/>
</dbReference>
<evidence type="ECO:0000256" key="4">
    <source>
        <dbReference type="ARBA" id="ARBA00025742"/>
    </source>
</evidence>
<evidence type="ECO:0000256" key="5">
    <source>
        <dbReference type="SAM" id="SignalP"/>
    </source>
</evidence>
<evidence type="ECO:0000256" key="3">
    <source>
        <dbReference type="ARBA" id="ARBA00023004"/>
    </source>
</evidence>
<dbReference type="InterPro" id="IPR012365">
    <property type="entry name" value="Pesteras_lmo2642"/>
</dbReference>
<dbReference type="Pfam" id="PF17839">
    <property type="entry name" value="CNP_C_terminal"/>
    <property type="match status" value="1"/>
</dbReference>
<dbReference type="InterPro" id="IPR050884">
    <property type="entry name" value="CNP_phosphodiesterase-III"/>
</dbReference>
<feature type="domain" description="Calcineurin-like phosphoesterase" evidence="6">
    <location>
        <begin position="42"/>
        <end position="286"/>
    </location>
</feature>
<evidence type="ECO:0000256" key="1">
    <source>
        <dbReference type="ARBA" id="ARBA00022723"/>
    </source>
</evidence>
<evidence type="ECO:0000259" key="6">
    <source>
        <dbReference type="Pfam" id="PF00149"/>
    </source>
</evidence>
<name>A0ABW4B7Z2_9LACO</name>
<feature type="chain" id="PRO_5047226773" evidence="5">
    <location>
        <begin position="24"/>
        <end position="445"/>
    </location>
</feature>
<dbReference type="InterPro" id="IPR029052">
    <property type="entry name" value="Metallo-depent_PP-like"/>
</dbReference>
<keyword evidence="3" id="KW-0408">Iron</keyword>
<dbReference type="SUPFAM" id="SSF56300">
    <property type="entry name" value="Metallo-dependent phosphatases"/>
    <property type="match status" value="1"/>
</dbReference>
<evidence type="ECO:0000259" key="7">
    <source>
        <dbReference type="Pfam" id="PF17839"/>
    </source>
</evidence>